<dbReference type="InterPro" id="IPR016181">
    <property type="entry name" value="Acyl_CoA_acyltransferase"/>
</dbReference>
<dbReference type="EMBL" id="CP042806">
    <property type="protein sequence ID" value="QEE29821.1"/>
    <property type="molecule type" value="Genomic_DNA"/>
</dbReference>
<name>A0A5B9EHB0_9BACT</name>
<proteinExistence type="predicted"/>
<dbReference type="PANTHER" id="PTHR43233">
    <property type="entry name" value="FAMILY N-ACETYLTRANSFERASE, PUTATIVE (AFU_ORTHOLOGUE AFUA_6G03350)-RELATED"/>
    <property type="match status" value="1"/>
</dbReference>
<dbReference type="AlphaFoldDB" id="A0A5B9EHB0"/>
<accession>A0A5B9EHB0</accession>
<dbReference type="RefSeq" id="WP_147649091.1">
    <property type="nucleotide sequence ID" value="NZ_CP042806.1"/>
</dbReference>
<dbReference type="Pfam" id="PF00583">
    <property type="entry name" value="Acetyltransf_1"/>
    <property type="match status" value="1"/>
</dbReference>
<dbReference type="PROSITE" id="PS51186">
    <property type="entry name" value="GNAT"/>
    <property type="match status" value="1"/>
</dbReference>
<dbReference type="SUPFAM" id="SSF55729">
    <property type="entry name" value="Acyl-CoA N-acyltransferases (Nat)"/>
    <property type="match status" value="1"/>
</dbReference>
<gene>
    <name evidence="2" type="ORF">FTW19_18640</name>
</gene>
<evidence type="ECO:0000313" key="2">
    <source>
        <dbReference type="EMBL" id="QEE29821.1"/>
    </source>
</evidence>
<dbReference type="Gene3D" id="3.40.630.30">
    <property type="match status" value="1"/>
</dbReference>
<dbReference type="GO" id="GO:0016747">
    <property type="term" value="F:acyltransferase activity, transferring groups other than amino-acyl groups"/>
    <property type="evidence" value="ECO:0007669"/>
    <property type="project" value="InterPro"/>
</dbReference>
<keyword evidence="3" id="KW-1185">Reference proteome</keyword>
<organism evidence="2 3">
    <name type="scientific">Terriglobus albidus</name>
    <dbReference type="NCBI Taxonomy" id="1592106"/>
    <lineage>
        <taxon>Bacteria</taxon>
        <taxon>Pseudomonadati</taxon>
        <taxon>Acidobacteriota</taxon>
        <taxon>Terriglobia</taxon>
        <taxon>Terriglobales</taxon>
        <taxon>Acidobacteriaceae</taxon>
        <taxon>Terriglobus</taxon>
    </lineage>
</organism>
<dbReference type="PANTHER" id="PTHR43233:SF1">
    <property type="entry name" value="FAMILY N-ACETYLTRANSFERASE, PUTATIVE (AFU_ORTHOLOGUE AFUA_6G03350)-RELATED"/>
    <property type="match status" value="1"/>
</dbReference>
<evidence type="ECO:0000259" key="1">
    <source>
        <dbReference type="PROSITE" id="PS51186"/>
    </source>
</evidence>
<reference evidence="2 3" key="1">
    <citation type="submission" date="2019-08" db="EMBL/GenBank/DDBJ databases">
        <title>Complete genome sequence of Terriglobus albidus strain ORNL.</title>
        <authorList>
            <person name="Podar M."/>
        </authorList>
    </citation>
    <scope>NUCLEOTIDE SEQUENCE [LARGE SCALE GENOMIC DNA]</scope>
    <source>
        <strain evidence="2 3">ORNL</strain>
    </source>
</reference>
<dbReference type="OrthoDB" id="3216107at2"/>
<dbReference type="CDD" id="cd04301">
    <property type="entry name" value="NAT_SF"/>
    <property type="match status" value="1"/>
</dbReference>
<feature type="domain" description="N-acetyltransferase" evidence="1">
    <location>
        <begin position="14"/>
        <end position="146"/>
    </location>
</feature>
<protein>
    <submittedName>
        <fullName evidence="2">GNAT family N-acetyltransferase</fullName>
    </submittedName>
</protein>
<keyword evidence="2" id="KW-0808">Transferase</keyword>
<dbReference type="Proteomes" id="UP000321820">
    <property type="component" value="Chromosome"/>
</dbReference>
<sequence>MESVNYFRREKGRFVISTDPSSLDSEAVYGFLSEAKWWGADLTPESLHRALRHSICFSLLEEDRQIGIARIITDYVTYAYLCDVFIIEERRRQGLGTWLIRSVLEHPDLKSLKRVSLITHDAQSFYLGLDFHFAAHPDWYMERYLDKVYQPFNL</sequence>
<dbReference type="KEGG" id="talb:FTW19_18640"/>
<dbReference type="InterPro" id="IPR000182">
    <property type="entry name" value="GNAT_dom"/>
</dbReference>
<dbReference type="InterPro" id="IPR053144">
    <property type="entry name" value="Acetyltransferase_Butenolide"/>
</dbReference>
<evidence type="ECO:0000313" key="3">
    <source>
        <dbReference type="Proteomes" id="UP000321820"/>
    </source>
</evidence>